<dbReference type="InterPro" id="IPR005467">
    <property type="entry name" value="His_kinase_dom"/>
</dbReference>
<keyword evidence="3 6" id="KW-0808">Transferase</keyword>
<dbReference type="GO" id="GO:0004673">
    <property type="term" value="F:protein histidine kinase activity"/>
    <property type="evidence" value="ECO:0007669"/>
    <property type="project" value="UniProtKB-EC"/>
</dbReference>
<dbReference type="Proteomes" id="UP000253034">
    <property type="component" value="Unassembled WGS sequence"/>
</dbReference>
<keyword evidence="3 6" id="KW-0418">Kinase</keyword>
<comment type="caution">
    <text evidence="6">The sequence shown here is derived from an EMBL/GenBank/DDBJ whole genome shotgun (WGS) entry which is preliminary data.</text>
</comment>
<sequence>MRDISLHLMDIIQNSITAGAGKVKVYISTVSASDELRICIADDGSGMDKELLERVTSPFSTTRTTRKIGLGIPLFKSSAMQSGGDLYIESVKGQGTTLEAVFKISSIDRIPLGDIADTFGAVISANPEIDFELVLMKDGGKSFEFSTEEVKARILEVPINNYEVVDWIKEFIDEGVKITFGGVLNEINS</sequence>
<dbReference type="EC" id="2.7.13.3" evidence="2"/>
<dbReference type="PANTHER" id="PTHR43065">
    <property type="entry name" value="SENSOR HISTIDINE KINASE"/>
    <property type="match status" value="1"/>
</dbReference>
<organism evidence="6 7">
    <name type="scientific">Anaerobacterium chartisolvens</name>
    <dbReference type="NCBI Taxonomy" id="1297424"/>
    <lineage>
        <taxon>Bacteria</taxon>
        <taxon>Bacillati</taxon>
        <taxon>Bacillota</taxon>
        <taxon>Clostridia</taxon>
        <taxon>Eubacteriales</taxon>
        <taxon>Oscillospiraceae</taxon>
        <taxon>Anaerobacterium</taxon>
    </lineage>
</organism>
<dbReference type="PROSITE" id="PS50109">
    <property type="entry name" value="HIS_KIN"/>
    <property type="match status" value="1"/>
</dbReference>
<dbReference type="GO" id="GO:0000160">
    <property type="term" value="P:phosphorelay signal transduction system"/>
    <property type="evidence" value="ECO:0007669"/>
    <property type="project" value="UniProtKB-KW"/>
</dbReference>
<evidence type="ECO:0000256" key="1">
    <source>
        <dbReference type="ARBA" id="ARBA00000085"/>
    </source>
</evidence>
<accession>A0A369BI74</accession>
<dbReference type="InterPro" id="IPR004358">
    <property type="entry name" value="Sig_transdc_His_kin-like_C"/>
</dbReference>
<dbReference type="InterPro" id="IPR036890">
    <property type="entry name" value="HATPase_C_sf"/>
</dbReference>
<feature type="domain" description="Histidine kinase" evidence="5">
    <location>
        <begin position="1"/>
        <end position="106"/>
    </location>
</feature>
<name>A0A369BI74_9FIRM</name>
<dbReference type="AlphaFoldDB" id="A0A369BI74"/>
<evidence type="ECO:0000313" key="6">
    <source>
        <dbReference type="EMBL" id="RCX20147.1"/>
    </source>
</evidence>
<keyword evidence="7" id="KW-1185">Reference proteome</keyword>
<evidence type="ECO:0000256" key="3">
    <source>
        <dbReference type="ARBA" id="ARBA00022777"/>
    </source>
</evidence>
<dbReference type="Gene3D" id="3.30.565.10">
    <property type="entry name" value="Histidine kinase-like ATPase, C-terminal domain"/>
    <property type="match status" value="1"/>
</dbReference>
<dbReference type="EMBL" id="QPJT01000002">
    <property type="protein sequence ID" value="RCX20147.1"/>
    <property type="molecule type" value="Genomic_DNA"/>
</dbReference>
<reference evidence="6 7" key="1">
    <citation type="submission" date="2018-07" db="EMBL/GenBank/DDBJ databases">
        <title>Genomic Encyclopedia of Type Strains, Phase IV (KMG-IV): sequencing the most valuable type-strain genomes for metagenomic binning, comparative biology and taxonomic classification.</title>
        <authorList>
            <person name="Goeker M."/>
        </authorList>
    </citation>
    <scope>NUCLEOTIDE SEQUENCE [LARGE SCALE GENOMIC DNA]</scope>
    <source>
        <strain evidence="6 7">DSM 27016</strain>
    </source>
</reference>
<comment type="catalytic activity">
    <reaction evidence="1">
        <text>ATP + protein L-histidine = ADP + protein N-phospho-L-histidine.</text>
        <dbReference type="EC" id="2.7.13.3"/>
    </reaction>
</comment>
<dbReference type="RefSeq" id="WP_114296261.1">
    <property type="nucleotide sequence ID" value="NZ_QPJT01000002.1"/>
</dbReference>
<evidence type="ECO:0000256" key="4">
    <source>
        <dbReference type="ARBA" id="ARBA00023012"/>
    </source>
</evidence>
<evidence type="ECO:0000256" key="2">
    <source>
        <dbReference type="ARBA" id="ARBA00012438"/>
    </source>
</evidence>
<dbReference type="SMART" id="SM00387">
    <property type="entry name" value="HATPase_c"/>
    <property type="match status" value="1"/>
</dbReference>
<protein>
    <recommendedName>
        <fullName evidence="2">histidine kinase</fullName>
        <ecNumber evidence="2">2.7.13.3</ecNumber>
    </recommendedName>
</protein>
<dbReference type="PRINTS" id="PR00344">
    <property type="entry name" value="BCTRLSENSOR"/>
</dbReference>
<dbReference type="Pfam" id="PF02518">
    <property type="entry name" value="HATPase_c"/>
    <property type="match status" value="1"/>
</dbReference>
<dbReference type="OrthoDB" id="9797586at2"/>
<gene>
    <name evidence="6" type="ORF">DFR58_102219</name>
</gene>
<proteinExistence type="predicted"/>
<dbReference type="SUPFAM" id="SSF55874">
    <property type="entry name" value="ATPase domain of HSP90 chaperone/DNA topoisomerase II/histidine kinase"/>
    <property type="match status" value="1"/>
</dbReference>
<dbReference type="InterPro" id="IPR003594">
    <property type="entry name" value="HATPase_dom"/>
</dbReference>
<keyword evidence="4" id="KW-0902">Two-component regulatory system</keyword>
<evidence type="ECO:0000259" key="5">
    <source>
        <dbReference type="PROSITE" id="PS50109"/>
    </source>
</evidence>
<evidence type="ECO:0000313" key="7">
    <source>
        <dbReference type="Proteomes" id="UP000253034"/>
    </source>
</evidence>